<accession>A0ABP7B3E9</accession>
<organism evidence="7 8">
    <name type="scientific">Microbacterium marinilacus</name>
    <dbReference type="NCBI Taxonomy" id="415209"/>
    <lineage>
        <taxon>Bacteria</taxon>
        <taxon>Bacillati</taxon>
        <taxon>Actinomycetota</taxon>
        <taxon>Actinomycetes</taxon>
        <taxon>Micrococcales</taxon>
        <taxon>Microbacteriaceae</taxon>
        <taxon>Microbacterium</taxon>
    </lineage>
</organism>
<dbReference type="Proteomes" id="UP001410795">
    <property type="component" value="Unassembled WGS sequence"/>
</dbReference>
<evidence type="ECO:0000313" key="7">
    <source>
        <dbReference type="EMBL" id="GAA3648056.1"/>
    </source>
</evidence>
<comment type="subcellular location">
    <subcellularLocation>
        <location evidence="1">Cell envelope</location>
    </subcellularLocation>
</comment>
<keyword evidence="3" id="KW-0813">Transport</keyword>
<dbReference type="SUPFAM" id="SSF53807">
    <property type="entry name" value="Helical backbone' metal receptor"/>
    <property type="match status" value="1"/>
</dbReference>
<dbReference type="InterPro" id="IPR051313">
    <property type="entry name" value="Bact_iron-sidero_bind"/>
</dbReference>
<dbReference type="PROSITE" id="PS50983">
    <property type="entry name" value="FE_B12_PBP"/>
    <property type="match status" value="1"/>
</dbReference>
<protein>
    <submittedName>
        <fullName evidence="7">ABC transporter substrate-binding protein</fullName>
    </submittedName>
</protein>
<dbReference type="InterPro" id="IPR002491">
    <property type="entry name" value="ABC_transptr_periplasmic_BD"/>
</dbReference>
<feature type="domain" description="Fe/B12 periplasmic-binding" evidence="6">
    <location>
        <begin position="66"/>
        <end position="354"/>
    </location>
</feature>
<dbReference type="RefSeq" id="WP_221856529.1">
    <property type="nucleotide sequence ID" value="NZ_BAAAYV010000002.1"/>
</dbReference>
<evidence type="ECO:0000259" key="6">
    <source>
        <dbReference type="PROSITE" id="PS50983"/>
    </source>
</evidence>
<dbReference type="PANTHER" id="PTHR30532">
    <property type="entry name" value="IRON III DICITRATE-BINDING PERIPLASMIC PROTEIN"/>
    <property type="match status" value="1"/>
</dbReference>
<gene>
    <name evidence="7" type="ORF">GCM10022202_04520</name>
</gene>
<evidence type="ECO:0000256" key="4">
    <source>
        <dbReference type="ARBA" id="ARBA00022729"/>
    </source>
</evidence>
<evidence type="ECO:0000256" key="2">
    <source>
        <dbReference type="ARBA" id="ARBA00008814"/>
    </source>
</evidence>
<evidence type="ECO:0000313" key="8">
    <source>
        <dbReference type="Proteomes" id="UP001410795"/>
    </source>
</evidence>
<evidence type="ECO:0000256" key="5">
    <source>
        <dbReference type="SAM" id="SignalP"/>
    </source>
</evidence>
<keyword evidence="4 5" id="KW-0732">Signal</keyword>
<dbReference type="PROSITE" id="PS51257">
    <property type="entry name" value="PROKAR_LIPOPROTEIN"/>
    <property type="match status" value="1"/>
</dbReference>
<reference evidence="8" key="1">
    <citation type="journal article" date="2019" name="Int. J. Syst. Evol. Microbiol.">
        <title>The Global Catalogue of Microorganisms (GCM) 10K type strain sequencing project: providing services to taxonomists for standard genome sequencing and annotation.</title>
        <authorList>
            <consortium name="The Broad Institute Genomics Platform"/>
            <consortium name="The Broad Institute Genome Sequencing Center for Infectious Disease"/>
            <person name="Wu L."/>
            <person name="Ma J."/>
        </authorList>
    </citation>
    <scope>NUCLEOTIDE SEQUENCE [LARGE SCALE GENOMIC DNA]</scope>
    <source>
        <strain evidence="8">JCM 16546</strain>
    </source>
</reference>
<comment type="caution">
    <text evidence="7">The sequence shown here is derived from an EMBL/GenBank/DDBJ whole genome shotgun (WGS) entry which is preliminary data.</text>
</comment>
<proteinExistence type="inferred from homology"/>
<feature type="signal peptide" evidence="5">
    <location>
        <begin position="1"/>
        <end position="20"/>
    </location>
</feature>
<dbReference type="Pfam" id="PF01497">
    <property type="entry name" value="Peripla_BP_2"/>
    <property type="match status" value="1"/>
</dbReference>
<dbReference type="EMBL" id="BAAAYV010000002">
    <property type="protein sequence ID" value="GAA3648056.1"/>
    <property type="molecule type" value="Genomic_DNA"/>
</dbReference>
<keyword evidence="8" id="KW-1185">Reference proteome</keyword>
<dbReference type="Gene3D" id="3.40.50.1980">
    <property type="entry name" value="Nitrogenase molybdenum iron protein domain"/>
    <property type="match status" value="2"/>
</dbReference>
<name>A0ABP7B3E9_9MICO</name>
<evidence type="ECO:0000256" key="1">
    <source>
        <dbReference type="ARBA" id="ARBA00004196"/>
    </source>
</evidence>
<sequence>MAPRRTRATALAVLASVAVAAAGCTADAGQDASGTSGDQTVAADASFPVTIEHVYGETEISAEPERIVTLGGSTADVIASLGIVPVGIPENTWSGDADGYNVWTRAYIEQEMQEELPALITATEDGPDYEQILALQPDLILAPTSGLTEVQYERLTEIAPTVAHADQPYIYGTWQDLARLVGTALGEGEKAEDVIDETEAVLADALTEHPELDGTSFVYSLTLGQDGGTELALYISDDPRVVFHRSLGLLDSPSLESATADHEEGIWYGGVSLEELDTIDTDVVLYWSSSPENTATTLENALVSRWEPMANGNYLILENTKIVSASNGPTPITIPWMIEQGYLDDLSAAVDGGAVVRSAG</sequence>
<comment type="similarity">
    <text evidence="2">Belongs to the bacterial solute-binding protein 8 family.</text>
</comment>
<dbReference type="PANTHER" id="PTHR30532:SF24">
    <property type="entry name" value="FERRIC ENTEROBACTIN-BINDING PERIPLASMIC PROTEIN FEPB"/>
    <property type="match status" value="1"/>
</dbReference>
<feature type="chain" id="PRO_5047240466" evidence="5">
    <location>
        <begin position="21"/>
        <end position="360"/>
    </location>
</feature>
<evidence type="ECO:0000256" key="3">
    <source>
        <dbReference type="ARBA" id="ARBA00022448"/>
    </source>
</evidence>